<comment type="function">
    <text evidence="8">Probably a riboflavin-binding protein that interacts with the energy-coupling factor (ECF) ABC-transporter complex.</text>
</comment>
<dbReference type="Proteomes" id="UP000595897">
    <property type="component" value="Chromosome"/>
</dbReference>
<evidence type="ECO:0000256" key="9">
    <source>
        <dbReference type="SAM" id="Phobius"/>
    </source>
</evidence>
<keyword evidence="6 9" id="KW-1133">Transmembrane helix</keyword>
<feature type="transmembrane region" description="Helical" evidence="9">
    <location>
        <begin position="124"/>
        <end position="145"/>
    </location>
</feature>
<evidence type="ECO:0000313" key="11">
    <source>
        <dbReference type="Proteomes" id="UP000595897"/>
    </source>
</evidence>
<name>A0A7R7EJ27_9FIRM</name>
<evidence type="ECO:0000256" key="2">
    <source>
        <dbReference type="ARBA" id="ARBA00005540"/>
    </source>
</evidence>
<dbReference type="PANTHER" id="PTHR38438:SF1">
    <property type="entry name" value="RIBOFLAVIN TRANSPORTER RIBU"/>
    <property type="match status" value="1"/>
</dbReference>
<protein>
    <recommendedName>
        <fullName evidence="8">Riboflavin transporter</fullName>
    </recommendedName>
</protein>
<evidence type="ECO:0000256" key="6">
    <source>
        <dbReference type="ARBA" id="ARBA00022989"/>
    </source>
</evidence>
<organism evidence="10 11">
    <name type="scientific">Anaeromicropila herbilytica</name>
    <dbReference type="NCBI Taxonomy" id="2785025"/>
    <lineage>
        <taxon>Bacteria</taxon>
        <taxon>Bacillati</taxon>
        <taxon>Bacillota</taxon>
        <taxon>Clostridia</taxon>
        <taxon>Lachnospirales</taxon>
        <taxon>Lachnospiraceae</taxon>
        <taxon>Anaeromicropila</taxon>
    </lineage>
</organism>
<keyword evidence="11" id="KW-1185">Reference proteome</keyword>
<dbReference type="PIRSF" id="PIRSF037778">
    <property type="entry name" value="UCP037778_transp_RibU"/>
    <property type="match status" value="1"/>
</dbReference>
<dbReference type="AlphaFoldDB" id="A0A7R7EJ27"/>
<keyword evidence="3 8" id="KW-0813">Transport</keyword>
<proteinExistence type="inferred from homology"/>
<dbReference type="InterPro" id="IPR024529">
    <property type="entry name" value="ECF_trnsprt_substrate-spec"/>
</dbReference>
<evidence type="ECO:0000256" key="1">
    <source>
        <dbReference type="ARBA" id="ARBA00004651"/>
    </source>
</evidence>
<keyword evidence="5 9" id="KW-0812">Transmembrane</keyword>
<comment type="similarity">
    <text evidence="2 8">Belongs to the prokaryotic riboflavin transporter (P-RFT) (TC 2.A.87) family.</text>
</comment>
<comment type="subcellular location">
    <subcellularLocation>
        <location evidence="1">Cell membrane</location>
        <topology evidence="1">Multi-pass membrane protein</topology>
    </subcellularLocation>
</comment>
<evidence type="ECO:0000256" key="5">
    <source>
        <dbReference type="ARBA" id="ARBA00022692"/>
    </source>
</evidence>
<keyword evidence="4 8" id="KW-1003">Cell membrane</keyword>
<feature type="transmembrane region" description="Helical" evidence="9">
    <location>
        <begin position="176"/>
        <end position="200"/>
    </location>
</feature>
<evidence type="ECO:0000256" key="8">
    <source>
        <dbReference type="PIRNR" id="PIRNR037778"/>
    </source>
</evidence>
<evidence type="ECO:0000313" key="10">
    <source>
        <dbReference type="EMBL" id="BCN29664.1"/>
    </source>
</evidence>
<dbReference type="EMBL" id="AP024169">
    <property type="protein sequence ID" value="BCN29664.1"/>
    <property type="molecule type" value="Genomic_DNA"/>
</dbReference>
<dbReference type="InterPro" id="IPR025720">
    <property type="entry name" value="RibU"/>
</dbReference>
<dbReference type="PANTHER" id="PTHR38438">
    <property type="entry name" value="RIBOFLAVIN TRANSPORTER RIBU"/>
    <property type="match status" value="1"/>
</dbReference>
<sequence>MSTLTGTHGSPKTGGRFSARVLTVTGMFSAIAIVLMLFEIPLWFAPNFYKIDFSEVPVLIGAFTFGPIVGVTIELIKILVNLLINGTTTAGIGELANFLIGSALVIPSAIIYQKKKNLKGATIGLIVGTVMLIIVGSLLNAYVLLPAYSKAFHMPIDALVGMGTAVNPSINSLSTFILLAVAPFNLIKGVIVSIITILLYKKIGIIINQDSNI</sequence>
<accession>A0A7R7EJ27</accession>
<dbReference type="RefSeq" id="WP_271714933.1">
    <property type="nucleotide sequence ID" value="NZ_AP024169.1"/>
</dbReference>
<dbReference type="Gene3D" id="1.10.1760.20">
    <property type="match status" value="1"/>
</dbReference>
<dbReference type="GO" id="GO:0005886">
    <property type="term" value="C:plasma membrane"/>
    <property type="evidence" value="ECO:0007669"/>
    <property type="project" value="UniProtKB-SubCell"/>
</dbReference>
<feature type="transmembrane region" description="Helical" evidence="9">
    <location>
        <begin position="56"/>
        <end position="80"/>
    </location>
</feature>
<dbReference type="KEGG" id="ahb:bsdtb5_09590"/>
<evidence type="ECO:0000256" key="7">
    <source>
        <dbReference type="ARBA" id="ARBA00023136"/>
    </source>
</evidence>
<feature type="transmembrane region" description="Helical" evidence="9">
    <location>
        <begin position="20"/>
        <end position="44"/>
    </location>
</feature>
<reference evidence="10 11" key="1">
    <citation type="submission" date="2020-11" db="EMBL/GenBank/DDBJ databases">
        <title>Draft genome sequencing of a Lachnospiraceae strain isolated from anoxic soil subjected to BSD treatment.</title>
        <authorList>
            <person name="Uek A."/>
            <person name="Tonouchi A."/>
        </authorList>
    </citation>
    <scope>NUCLEOTIDE SEQUENCE [LARGE SCALE GENOMIC DNA]</scope>
    <source>
        <strain evidence="10 11">TB5</strain>
    </source>
</reference>
<dbReference type="Pfam" id="PF12822">
    <property type="entry name" value="ECF_trnsprt"/>
    <property type="match status" value="1"/>
</dbReference>
<dbReference type="GO" id="GO:0032217">
    <property type="term" value="F:riboflavin transmembrane transporter activity"/>
    <property type="evidence" value="ECO:0007669"/>
    <property type="project" value="UniProtKB-UniRule"/>
</dbReference>
<gene>
    <name evidence="10" type="ORF">bsdtb5_09590</name>
</gene>
<keyword evidence="7 8" id="KW-0472">Membrane</keyword>
<evidence type="ECO:0000256" key="3">
    <source>
        <dbReference type="ARBA" id="ARBA00022448"/>
    </source>
</evidence>
<evidence type="ECO:0000256" key="4">
    <source>
        <dbReference type="ARBA" id="ARBA00022475"/>
    </source>
</evidence>